<keyword evidence="4 7" id="KW-1133">Transmembrane helix</keyword>
<protein>
    <recommendedName>
        <fullName evidence="10">Branched-chain amino acid ABC transporter permease</fullName>
    </recommendedName>
</protein>
<dbReference type="InterPro" id="IPR043428">
    <property type="entry name" value="LivM-like"/>
</dbReference>
<accession>A0A830E9B4</accession>
<dbReference type="PANTHER" id="PTHR30482">
    <property type="entry name" value="HIGH-AFFINITY BRANCHED-CHAIN AMINO ACID TRANSPORT SYSTEM PERMEASE"/>
    <property type="match status" value="1"/>
</dbReference>
<reference evidence="8" key="2">
    <citation type="submission" date="2020-09" db="EMBL/GenBank/DDBJ databases">
        <authorList>
            <person name="Sun Q."/>
            <person name="Ohkuma M."/>
        </authorList>
    </citation>
    <scope>NUCLEOTIDE SEQUENCE</scope>
    <source>
        <strain evidence="8">JCM 14359</strain>
    </source>
</reference>
<evidence type="ECO:0000256" key="3">
    <source>
        <dbReference type="ARBA" id="ARBA00022692"/>
    </source>
</evidence>
<keyword evidence="2" id="KW-1003">Cell membrane</keyword>
<keyword evidence="9" id="KW-1185">Reference proteome</keyword>
<dbReference type="AlphaFoldDB" id="A0A830E9B4"/>
<name>A0A830E9B4_9EURY</name>
<evidence type="ECO:0000256" key="6">
    <source>
        <dbReference type="SAM" id="MobiDB-lite"/>
    </source>
</evidence>
<feature type="transmembrane region" description="Helical" evidence="7">
    <location>
        <begin position="277"/>
        <end position="298"/>
    </location>
</feature>
<comment type="subcellular location">
    <subcellularLocation>
        <location evidence="1">Cell membrane</location>
        <topology evidence="1">Multi-pass membrane protein</topology>
    </subcellularLocation>
</comment>
<evidence type="ECO:0000256" key="1">
    <source>
        <dbReference type="ARBA" id="ARBA00004651"/>
    </source>
</evidence>
<reference evidence="8" key="1">
    <citation type="journal article" date="2014" name="Int. J. Syst. Evol. Microbiol.">
        <title>Complete genome sequence of Corynebacterium casei LMG S-19264T (=DSM 44701T), isolated from a smear-ripened cheese.</title>
        <authorList>
            <consortium name="US DOE Joint Genome Institute (JGI-PGF)"/>
            <person name="Walter F."/>
            <person name="Albersmeier A."/>
            <person name="Kalinowski J."/>
            <person name="Ruckert C."/>
        </authorList>
    </citation>
    <scope>NUCLEOTIDE SEQUENCE</scope>
    <source>
        <strain evidence="8">JCM 14359</strain>
    </source>
</reference>
<evidence type="ECO:0000256" key="7">
    <source>
        <dbReference type="SAM" id="Phobius"/>
    </source>
</evidence>
<sequence>MSVRDDVVARIPGGDTGAIVAVLLVIYAAYVLAGVGLGFSLRGQLNTVATLTFFIGVFAMLSLALNLHWGYTGLFNIGIVGFMAVGIYVMALVSKPLYEAGGASQVGGLGLPIVVGMLAGMAAAALLGLVVALPALRLRADYLAIVTIAMSEIVRFSFLSGDFQQFQLFGERVGFGGGSGLILDYTDPIEAFFSVVGLWDAYLGVVDAFGVLIPTNPKPIVDGLVYGALLLGFVAAYFWLLKRTGESPFGRVLKAIREDEDVANSLGKNTNRFKIKAFMLGCALMGLAGVLWFMRSGAVTPNTFRPRITFFIWIALIIGGAGSNTGSVLGGAVFAALLYQGPRTLKNLIDAVLPSTNAPSGFGPAVAPLFSTLDPAPLLFYTLDSVRQLQLVFMGLVLIWLMHNRPEGMLGHRKETAAGIPLTAQRAQKRQAADGGGGDDE</sequence>
<organism evidence="8 9">
    <name type="scientific">Halobellus salinus</name>
    <dbReference type="NCBI Taxonomy" id="931585"/>
    <lineage>
        <taxon>Archaea</taxon>
        <taxon>Methanobacteriati</taxon>
        <taxon>Methanobacteriota</taxon>
        <taxon>Stenosarchaea group</taxon>
        <taxon>Halobacteria</taxon>
        <taxon>Halobacteriales</taxon>
        <taxon>Haloferacaceae</taxon>
        <taxon>Halobellus</taxon>
    </lineage>
</organism>
<gene>
    <name evidence="8" type="ORF">GCM10008995_10000</name>
</gene>
<proteinExistence type="predicted"/>
<evidence type="ECO:0000256" key="4">
    <source>
        <dbReference type="ARBA" id="ARBA00022989"/>
    </source>
</evidence>
<dbReference type="CDD" id="cd06581">
    <property type="entry name" value="TM_PBP1_LivM_like"/>
    <property type="match status" value="1"/>
</dbReference>
<comment type="caution">
    <text evidence="8">The sequence shown here is derived from an EMBL/GenBank/DDBJ whole genome shotgun (WGS) entry which is preliminary data.</text>
</comment>
<dbReference type="RefSeq" id="WP_188786296.1">
    <property type="nucleotide sequence ID" value="NZ_BMOC01000004.1"/>
</dbReference>
<feature type="transmembrane region" description="Helical" evidence="7">
    <location>
        <begin position="140"/>
        <end position="158"/>
    </location>
</feature>
<evidence type="ECO:0000313" key="8">
    <source>
        <dbReference type="EMBL" id="GGJ02245.1"/>
    </source>
</evidence>
<evidence type="ECO:0000256" key="5">
    <source>
        <dbReference type="ARBA" id="ARBA00023136"/>
    </source>
</evidence>
<keyword evidence="5 7" id="KW-0472">Membrane</keyword>
<dbReference type="PANTHER" id="PTHR30482:SF10">
    <property type="entry name" value="HIGH-AFFINITY BRANCHED-CHAIN AMINO ACID TRANSPORT PROTEIN BRAE"/>
    <property type="match status" value="1"/>
</dbReference>
<evidence type="ECO:0000256" key="2">
    <source>
        <dbReference type="ARBA" id="ARBA00022475"/>
    </source>
</evidence>
<dbReference type="InterPro" id="IPR001851">
    <property type="entry name" value="ABC_transp_permease"/>
</dbReference>
<evidence type="ECO:0000313" key="9">
    <source>
        <dbReference type="Proteomes" id="UP000653099"/>
    </source>
</evidence>
<dbReference type="GO" id="GO:0015658">
    <property type="term" value="F:branched-chain amino acid transmembrane transporter activity"/>
    <property type="evidence" value="ECO:0007669"/>
    <property type="project" value="InterPro"/>
</dbReference>
<keyword evidence="3 7" id="KW-0812">Transmembrane</keyword>
<evidence type="ECO:0008006" key="10">
    <source>
        <dbReference type="Google" id="ProtNLM"/>
    </source>
</evidence>
<feature type="transmembrane region" description="Helical" evidence="7">
    <location>
        <begin position="310"/>
        <end position="339"/>
    </location>
</feature>
<dbReference type="Proteomes" id="UP000653099">
    <property type="component" value="Unassembled WGS sequence"/>
</dbReference>
<dbReference type="Pfam" id="PF02653">
    <property type="entry name" value="BPD_transp_2"/>
    <property type="match status" value="1"/>
</dbReference>
<feature type="region of interest" description="Disordered" evidence="6">
    <location>
        <begin position="420"/>
        <end position="441"/>
    </location>
</feature>
<feature type="transmembrane region" description="Helical" evidence="7">
    <location>
        <begin position="113"/>
        <end position="133"/>
    </location>
</feature>
<dbReference type="OrthoDB" id="239932at2157"/>
<feature type="transmembrane region" description="Helical" evidence="7">
    <location>
        <begin position="20"/>
        <end position="41"/>
    </location>
</feature>
<feature type="transmembrane region" description="Helical" evidence="7">
    <location>
        <begin position="47"/>
        <end position="67"/>
    </location>
</feature>
<feature type="transmembrane region" description="Helical" evidence="7">
    <location>
        <begin position="223"/>
        <end position="241"/>
    </location>
</feature>
<dbReference type="EMBL" id="BMOC01000004">
    <property type="protein sequence ID" value="GGJ02245.1"/>
    <property type="molecule type" value="Genomic_DNA"/>
</dbReference>
<feature type="transmembrane region" description="Helical" evidence="7">
    <location>
        <begin position="74"/>
        <end position="93"/>
    </location>
</feature>
<dbReference type="GO" id="GO:0005886">
    <property type="term" value="C:plasma membrane"/>
    <property type="evidence" value="ECO:0007669"/>
    <property type="project" value="UniProtKB-SubCell"/>
</dbReference>